<organism evidence="2">
    <name type="scientific">Lactiplantibacillus pentosus IG1</name>
    <dbReference type="NCBI Taxonomy" id="1042160"/>
    <lineage>
        <taxon>Bacteria</taxon>
        <taxon>Bacillati</taxon>
        <taxon>Bacillota</taxon>
        <taxon>Bacilli</taxon>
        <taxon>Lactobacillales</taxon>
        <taxon>Lactobacillaceae</taxon>
        <taxon>Lactiplantibacillus</taxon>
    </lineage>
</organism>
<evidence type="ECO:0000313" key="2">
    <source>
        <dbReference type="EMBL" id="CCC17408.1"/>
    </source>
</evidence>
<dbReference type="AlphaFoldDB" id="G0M590"/>
<dbReference type="EMBL" id="FR874854">
    <property type="protein sequence ID" value="CCC17408.1"/>
    <property type="molecule type" value="Genomic_DNA"/>
</dbReference>
<feature type="region of interest" description="Disordered" evidence="1">
    <location>
        <begin position="61"/>
        <end position="84"/>
    </location>
</feature>
<evidence type="ECO:0000256" key="1">
    <source>
        <dbReference type="SAM" id="MobiDB-lite"/>
    </source>
</evidence>
<accession>G0M590</accession>
<proteinExistence type="predicted"/>
<sequence>MIPRRYLLTGGTDMVEIKTVSLGNSLALSLPKDGRFKEGQRWLLIPAKDGESYTLVPRIENPYTGPTKQPMTEAWPDVDWNEVE</sequence>
<gene>
    <name evidence="2" type="ORF">LPENT_02104</name>
</gene>
<evidence type="ECO:0008006" key="3">
    <source>
        <dbReference type="Google" id="ProtNLM"/>
    </source>
</evidence>
<reference evidence="2" key="1">
    <citation type="journal article" date="2011" name="J. Bacteriol.">
        <title>Genome Sequence of Lactobacillus pentosus IG1, a Strain Isolated from Spanish-Style Green Olive Fermentations.</title>
        <authorList>
            <person name="Maldonado-Barragan A."/>
            <person name="Caballero-Guerrero B."/>
            <person name="Lucena-Padros H."/>
            <person name="Ruiz-Barba J.L."/>
        </authorList>
    </citation>
    <scope>NUCLEOTIDE SEQUENCE</scope>
    <source>
        <strain evidence="2">IG1</strain>
    </source>
</reference>
<protein>
    <recommendedName>
        <fullName evidence="3">Transcription elongation factor GreAB</fullName>
    </recommendedName>
</protein>
<dbReference type="NCBIfam" id="NF047400">
    <property type="entry name" value="MazE_PemI_antitoxin"/>
    <property type="match status" value="1"/>
</dbReference>
<name>G0M590_LACPE</name>